<dbReference type="OrthoDB" id="2839230at2759"/>
<accession>A0A8H5BS25</accession>
<organism evidence="2 3">
    <name type="scientific">Ephemerocybe angulata</name>
    <dbReference type="NCBI Taxonomy" id="980116"/>
    <lineage>
        <taxon>Eukaryota</taxon>
        <taxon>Fungi</taxon>
        <taxon>Dikarya</taxon>
        <taxon>Basidiomycota</taxon>
        <taxon>Agaricomycotina</taxon>
        <taxon>Agaricomycetes</taxon>
        <taxon>Agaricomycetidae</taxon>
        <taxon>Agaricales</taxon>
        <taxon>Agaricineae</taxon>
        <taxon>Psathyrellaceae</taxon>
        <taxon>Ephemerocybe</taxon>
    </lineage>
</organism>
<evidence type="ECO:0000313" key="3">
    <source>
        <dbReference type="Proteomes" id="UP000541558"/>
    </source>
</evidence>
<proteinExistence type="predicted"/>
<feature type="domain" description="Ricin B lectin" evidence="1">
    <location>
        <begin position="144"/>
        <end position="224"/>
    </location>
</feature>
<dbReference type="InterPro" id="IPR035992">
    <property type="entry name" value="Ricin_B-like_lectins"/>
</dbReference>
<evidence type="ECO:0000259" key="1">
    <source>
        <dbReference type="Pfam" id="PF14200"/>
    </source>
</evidence>
<dbReference type="EMBL" id="JAACJK010000128">
    <property type="protein sequence ID" value="KAF5328519.1"/>
    <property type="molecule type" value="Genomic_DNA"/>
</dbReference>
<gene>
    <name evidence="2" type="ORF">D9611_014375</name>
</gene>
<dbReference type="AlphaFoldDB" id="A0A8H5BS25"/>
<dbReference type="Pfam" id="PF14200">
    <property type="entry name" value="RicinB_lectin_2"/>
    <property type="match status" value="1"/>
</dbReference>
<dbReference type="SUPFAM" id="SSF50370">
    <property type="entry name" value="Ricin B-like lectins"/>
    <property type="match status" value="2"/>
</dbReference>
<dbReference type="Proteomes" id="UP000541558">
    <property type="component" value="Unassembled WGS sequence"/>
</dbReference>
<keyword evidence="3" id="KW-1185">Reference proteome</keyword>
<evidence type="ECO:0000313" key="2">
    <source>
        <dbReference type="EMBL" id="KAF5328519.1"/>
    </source>
</evidence>
<reference evidence="2 3" key="1">
    <citation type="journal article" date="2020" name="ISME J.">
        <title>Uncovering the hidden diversity of litter-decomposition mechanisms in mushroom-forming fungi.</title>
        <authorList>
            <person name="Floudas D."/>
            <person name="Bentzer J."/>
            <person name="Ahren D."/>
            <person name="Johansson T."/>
            <person name="Persson P."/>
            <person name="Tunlid A."/>
        </authorList>
    </citation>
    <scope>NUCLEOTIDE SEQUENCE [LARGE SCALE GENOMIC DNA]</scope>
    <source>
        <strain evidence="2 3">CBS 175.51</strain>
    </source>
</reference>
<comment type="caution">
    <text evidence="2">The sequence shown here is derived from an EMBL/GenBank/DDBJ whole genome shotgun (WGS) entry which is preliminary data.</text>
</comment>
<sequence length="313" mass="34350">MSIEAGPPGAGPADRGLQSGRPYKIASVKTGSALTINPFTREVTANVYMGTPLQVWEAVATLSGHWCFRNPETGLYFGSHLGKAVKDSSRIKATSHAFPWAVQRDNGGWSKLGIPYTNQVLDLDDHGGLGNDIMVQSWIWLGGDNQKWVIDADTRYEPPVSAGELYKIVSSCAGTVVHLEKSGDISGYEYNEGRNQQWEAVASGSDTWYLKNHFTGQYLGVEDSDLEVPEKATRVVATDLPFAWDIVPKYIGGVPARKGGVMLYIPYTELALNLEGGKKRPGTRIHLWINQVQYWILEKCTSTGHQLPEVPGV</sequence>
<dbReference type="CDD" id="cd23422">
    <property type="entry name" value="beta-trefoil_Ricin_MPL_CNL"/>
    <property type="match status" value="1"/>
</dbReference>
<dbReference type="Gene3D" id="2.80.10.50">
    <property type="match status" value="2"/>
</dbReference>
<dbReference type="InterPro" id="IPR000772">
    <property type="entry name" value="Ricin_B_lectin"/>
</dbReference>
<protein>
    <recommendedName>
        <fullName evidence="1">Ricin B lectin domain-containing protein</fullName>
    </recommendedName>
</protein>
<name>A0A8H5BS25_9AGAR</name>